<evidence type="ECO:0008006" key="4">
    <source>
        <dbReference type="Google" id="ProtNLM"/>
    </source>
</evidence>
<evidence type="ECO:0000313" key="2">
    <source>
        <dbReference type="EMBL" id="GAA5502457.1"/>
    </source>
</evidence>
<feature type="transmembrane region" description="Helical" evidence="1">
    <location>
        <begin position="43"/>
        <end position="62"/>
    </location>
</feature>
<dbReference type="Proteomes" id="UP001458946">
    <property type="component" value="Unassembled WGS sequence"/>
</dbReference>
<protein>
    <recommendedName>
        <fullName evidence="4">DUF1003 domain-containing protein</fullName>
    </recommendedName>
</protein>
<dbReference type="EMBL" id="BAABRN010000023">
    <property type="protein sequence ID" value="GAA5502457.1"/>
    <property type="molecule type" value="Genomic_DNA"/>
</dbReference>
<keyword evidence="3" id="KW-1185">Reference proteome</keyword>
<keyword evidence="1" id="KW-0472">Membrane</keyword>
<sequence length="190" mass="21400">MAEAHDPLEHLIRENAEINAMLKAQAESNLSELHRPIERLGGLLSRPAFILTVLALFIAWVVLNLDLKFVTSKPWDEPPFFWLQGLIGLLSLLATCTVIILQSRQATLQEQRAQLQLQLVLMTEQRTAKIIGLLEELRLDLPNVHNRIDPEAETLKQSSKPEIILEALITLEDGPLATGAPAEREDERHE</sequence>
<evidence type="ECO:0000256" key="1">
    <source>
        <dbReference type="SAM" id="Phobius"/>
    </source>
</evidence>
<keyword evidence="1" id="KW-1133">Transmembrane helix</keyword>
<evidence type="ECO:0000313" key="3">
    <source>
        <dbReference type="Proteomes" id="UP001458946"/>
    </source>
</evidence>
<gene>
    <name evidence="2" type="ORF">Dxin01_02201</name>
</gene>
<proteinExistence type="predicted"/>
<accession>A0ABP9VB39</accession>
<feature type="transmembrane region" description="Helical" evidence="1">
    <location>
        <begin position="82"/>
        <end position="101"/>
    </location>
</feature>
<dbReference type="RefSeq" id="WP_353542423.1">
    <property type="nucleotide sequence ID" value="NZ_BAABRN010000023.1"/>
</dbReference>
<keyword evidence="1" id="KW-0812">Transmembrane</keyword>
<comment type="caution">
    <text evidence="2">The sequence shown here is derived from an EMBL/GenBank/DDBJ whole genome shotgun (WGS) entry which is preliminary data.</text>
</comment>
<reference evidence="2 3" key="1">
    <citation type="submission" date="2024-02" db="EMBL/GenBank/DDBJ databases">
        <title>Deinococcus xinjiangensis NBRC 107630.</title>
        <authorList>
            <person name="Ichikawa N."/>
            <person name="Katano-Makiyama Y."/>
            <person name="Hidaka K."/>
        </authorList>
    </citation>
    <scope>NUCLEOTIDE SEQUENCE [LARGE SCALE GENOMIC DNA]</scope>
    <source>
        <strain evidence="2 3">NBRC 107630</strain>
    </source>
</reference>
<dbReference type="Pfam" id="PF06210">
    <property type="entry name" value="DUF1003"/>
    <property type="match status" value="1"/>
</dbReference>
<name>A0ABP9VB39_9DEIO</name>
<dbReference type="InterPro" id="IPR010406">
    <property type="entry name" value="DUF1003"/>
</dbReference>
<organism evidence="2 3">
    <name type="scientific">Deinococcus xinjiangensis</name>
    <dbReference type="NCBI Taxonomy" id="457454"/>
    <lineage>
        <taxon>Bacteria</taxon>
        <taxon>Thermotogati</taxon>
        <taxon>Deinococcota</taxon>
        <taxon>Deinococci</taxon>
        <taxon>Deinococcales</taxon>
        <taxon>Deinococcaceae</taxon>
        <taxon>Deinococcus</taxon>
    </lineage>
</organism>